<dbReference type="HOGENOM" id="CLU_2524218_0_0_11"/>
<proteinExistence type="predicted"/>
<dbReference type="EMBL" id="CP006850">
    <property type="protein sequence ID" value="AHH16567.1"/>
    <property type="molecule type" value="Genomic_DNA"/>
</dbReference>
<organism evidence="1 2">
    <name type="scientific">Nocardia nova SH22a</name>
    <dbReference type="NCBI Taxonomy" id="1415166"/>
    <lineage>
        <taxon>Bacteria</taxon>
        <taxon>Bacillati</taxon>
        <taxon>Actinomycetota</taxon>
        <taxon>Actinomycetes</taxon>
        <taxon>Mycobacteriales</taxon>
        <taxon>Nocardiaceae</taxon>
        <taxon>Nocardia</taxon>
    </lineage>
</organism>
<accession>W5TBI3</accession>
<protein>
    <submittedName>
        <fullName evidence="1">Uncharacterized protein</fullName>
    </submittedName>
</protein>
<gene>
    <name evidence="1" type="ORF">NONO_c17670</name>
</gene>
<dbReference type="KEGG" id="nno:NONO_c17670"/>
<dbReference type="RefSeq" id="WP_025348072.1">
    <property type="nucleotide sequence ID" value="NZ_CP006850.1"/>
</dbReference>
<dbReference type="OrthoDB" id="9971856at2"/>
<dbReference type="PATRIC" id="fig|1415166.3.peg.1789"/>
<evidence type="ECO:0000313" key="2">
    <source>
        <dbReference type="Proteomes" id="UP000019150"/>
    </source>
</evidence>
<keyword evidence="2" id="KW-1185">Reference proteome</keyword>
<dbReference type="AlphaFoldDB" id="W5TBI3"/>
<evidence type="ECO:0000313" key="1">
    <source>
        <dbReference type="EMBL" id="AHH16567.1"/>
    </source>
</evidence>
<name>W5TBI3_9NOCA</name>
<sequence>MPEFPDITNLIRDALERDGLLPAPINREPTRSVPVRYWPNPDMAVTGYLDIYTGDTNDLTFRAAPLHGQKPVYDLRVKAQEAGR</sequence>
<dbReference type="STRING" id="1415166.NONO_c17670"/>
<reference evidence="1 2" key="1">
    <citation type="journal article" date="2014" name="Appl. Environ. Microbiol.">
        <title>Insights into the Microbial Degradation of Rubber and Gutta-Percha by Analysis of the Complete Genome of Nocardia nova SH22a.</title>
        <authorList>
            <person name="Luo Q."/>
            <person name="Hiessl S."/>
            <person name="Poehlein A."/>
            <person name="Daniel R."/>
            <person name="Steinbuchel A."/>
        </authorList>
    </citation>
    <scope>NUCLEOTIDE SEQUENCE [LARGE SCALE GENOMIC DNA]</scope>
    <source>
        <strain evidence="1">SH22a</strain>
    </source>
</reference>
<dbReference type="Proteomes" id="UP000019150">
    <property type="component" value="Chromosome"/>
</dbReference>